<dbReference type="PROSITE" id="PS01124">
    <property type="entry name" value="HTH_ARAC_FAMILY_2"/>
    <property type="match status" value="1"/>
</dbReference>
<keyword evidence="1" id="KW-0805">Transcription regulation</keyword>
<feature type="transmembrane region" description="Helical" evidence="4">
    <location>
        <begin position="16"/>
        <end position="39"/>
    </location>
</feature>
<evidence type="ECO:0000313" key="6">
    <source>
        <dbReference type="EMBL" id="PNV75619.1"/>
    </source>
</evidence>
<accession>A0ABX4YKE3</accession>
<evidence type="ECO:0000259" key="5">
    <source>
        <dbReference type="PROSITE" id="PS01124"/>
    </source>
</evidence>
<dbReference type="PROSITE" id="PS00041">
    <property type="entry name" value="HTH_ARAC_FAMILY_1"/>
    <property type="match status" value="1"/>
</dbReference>
<dbReference type="Proteomes" id="UP000094669">
    <property type="component" value="Unassembled WGS sequence"/>
</dbReference>
<evidence type="ECO:0000256" key="2">
    <source>
        <dbReference type="ARBA" id="ARBA00023125"/>
    </source>
</evidence>
<feature type="transmembrane region" description="Helical" evidence="4">
    <location>
        <begin position="218"/>
        <end position="238"/>
    </location>
</feature>
<dbReference type="SMART" id="SM00342">
    <property type="entry name" value="HTH_ARAC"/>
    <property type="match status" value="1"/>
</dbReference>
<dbReference type="InterPro" id="IPR018062">
    <property type="entry name" value="HTH_AraC-typ_CS"/>
</dbReference>
<keyword evidence="4" id="KW-0472">Membrane</keyword>
<evidence type="ECO:0000256" key="1">
    <source>
        <dbReference type="ARBA" id="ARBA00023015"/>
    </source>
</evidence>
<feature type="domain" description="HTH araC/xylS-type" evidence="5">
    <location>
        <begin position="276"/>
        <end position="376"/>
    </location>
</feature>
<keyword evidence="7" id="KW-1185">Reference proteome</keyword>
<sequence>MPNYFFPNEYPLGNHWSFWALITFAIFGTYLGLLLCIGQSVIERKTALNRLLALLFLSLGILEGTGLCMVMGYFPEIPRIVLLHIPVLGSLGPILYGIHKIIQDSEFEDSTLGLSQKHFVLPGLIWLAYGIVFFLNLSELQSGFQAFVSTRGLFDLIFYVPLLILAGYISALLKGSRMLFKIAVLRQEWTARVLLYIVLATIANHSVGAFYLLGKNSVFLLISADMMTVSLCISYLIGRKYPAYFQNLQKVARETNSRYSRSLLLGMDLETLRENLRLAMETEKLYRDEDLSLATLAEELALSPHQLSELINQEMGKNFSAFVNEYRIREACELLKKETNRSILDIGYEVGFRSKTSFHRAFIKQIGLPPSEFREKNSG</sequence>
<dbReference type="InterPro" id="IPR009057">
    <property type="entry name" value="Homeodomain-like_sf"/>
</dbReference>
<keyword evidence="3" id="KW-0804">Transcription</keyword>
<evidence type="ECO:0000256" key="4">
    <source>
        <dbReference type="SAM" id="Phobius"/>
    </source>
</evidence>
<keyword evidence="2" id="KW-0238">DNA-binding</keyword>
<feature type="transmembrane region" description="Helical" evidence="4">
    <location>
        <begin position="119"/>
        <end position="136"/>
    </location>
</feature>
<reference evidence="6" key="1">
    <citation type="submission" date="2018-01" db="EMBL/GenBank/DDBJ databases">
        <title>Genomic characterization of Leptospira inadai serogroup Lyme isolated from captured rat in Brazil and comparative analysis with human reference strain.</title>
        <authorList>
            <person name="Moreno L.Z."/>
            <person name="Loureiro A.P."/>
            <person name="Miraglia F."/>
            <person name="Kremer F.S."/>
            <person name="Eslabao M.R."/>
            <person name="Dellagostin O.A."/>
            <person name="Lilenbaum W."/>
            <person name="Moreno A.M."/>
        </authorList>
    </citation>
    <scope>NUCLEOTIDE SEQUENCE [LARGE SCALE GENOMIC DNA]</scope>
    <source>
        <strain evidence="6">M34/99</strain>
    </source>
</reference>
<evidence type="ECO:0000256" key="3">
    <source>
        <dbReference type="ARBA" id="ARBA00023163"/>
    </source>
</evidence>
<feature type="transmembrane region" description="Helical" evidence="4">
    <location>
        <begin position="156"/>
        <end position="173"/>
    </location>
</feature>
<keyword evidence="4" id="KW-1133">Transmembrane helix</keyword>
<dbReference type="Pfam" id="PF12833">
    <property type="entry name" value="HTH_18"/>
    <property type="match status" value="1"/>
</dbReference>
<feature type="transmembrane region" description="Helical" evidence="4">
    <location>
        <begin position="193"/>
        <end position="212"/>
    </location>
</feature>
<name>A0ABX4YKE3_9LEPT</name>
<dbReference type="RefSeq" id="WP_020988603.1">
    <property type="nucleotide sequence ID" value="NZ_MCRM02000006.1"/>
</dbReference>
<keyword evidence="4" id="KW-0812">Transmembrane</keyword>
<evidence type="ECO:0000313" key="7">
    <source>
        <dbReference type="Proteomes" id="UP000094669"/>
    </source>
</evidence>
<feature type="transmembrane region" description="Helical" evidence="4">
    <location>
        <begin position="51"/>
        <end position="74"/>
    </location>
</feature>
<dbReference type="Gene3D" id="1.10.10.60">
    <property type="entry name" value="Homeodomain-like"/>
    <property type="match status" value="2"/>
</dbReference>
<proteinExistence type="predicted"/>
<organism evidence="6 7">
    <name type="scientific">Leptospira inadai serovar Lyme</name>
    <dbReference type="NCBI Taxonomy" id="293084"/>
    <lineage>
        <taxon>Bacteria</taxon>
        <taxon>Pseudomonadati</taxon>
        <taxon>Spirochaetota</taxon>
        <taxon>Spirochaetia</taxon>
        <taxon>Leptospirales</taxon>
        <taxon>Leptospiraceae</taxon>
        <taxon>Leptospira</taxon>
    </lineage>
</organism>
<dbReference type="PANTHER" id="PTHR43280:SF29">
    <property type="entry name" value="ARAC-FAMILY TRANSCRIPTIONAL REGULATOR"/>
    <property type="match status" value="1"/>
</dbReference>
<comment type="caution">
    <text evidence="6">The sequence shown here is derived from an EMBL/GenBank/DDBJ whole genome shotgun (WGS) entry which is preliminary data.</text>
</comment>
<gene>
    <name evidence="6" type="ORF">BES34_008330</name>
</gene>
<dbReference type="PANTHER" id="PTHR43280">
    <property type="entry name" value="ARAC-FAMILY TRANSCRIPTIONAL REGULATOR"/>
    <property type="match status" value="1"/>
</dbReference>
<dbReference type="SUPFAM" id="SSF46689">
    <property type="entry name" value="Homeodomain-like"/>
    <property type="match status" value="1"/>
</dbReference>
<protein>
    <submittedName>
        <fullName evidence="6">AraC family transcriptional regulator</fullName>
    </submittedName>
</protein>
<dbReference type="InterPro" id="IPR018060">
    <property type="entry name" value="HTH_AraC"/>
</dbReference>
<feature type="transmembrane region" description="Helical" evidence="4">
    <location>
        <begin position="80"/>
        <end position="98"/>
    </location>
</feature>
<dbReference type="EMBL" id="MCRM02000006">
    <property type="protein sequence ID" value="PNV75619.1"/>
    <property type="molecule type" value="Genomic_DNA"/>
</dbReference>